<sequence>MPLYLPLPVIILIPGSQQTYYRHSPVSMRLCPQASMKTTGCCLHMTGMLEMAVKIGKSFLEWIWVHKNTFLRSSIACQHLPGKQFCFLDFRKTGILILFNCIYKAQKTFSVPSLFSLIFRIEHKHEIYHKLSTQDAGSKD</sequence>
<organism evidence="1 2">
    <name type="scientific">Caerostris extrusa</name>
    <name type="common">Bark spider</name>
    <name type="synonym">Caerostris bankana</name>
    <dbReference type="NCBI Taxonomy" id="172846"/>
    <lineage>
        <taxon>Eukaryota</taxon>
        <taxon>Metazoa</taxon>
        <taxon>Ecdysozoa</taxon>
        <taxon>Arthropoda</taxon>
        <taxon>Chelicerata</taxon>
        <taxon>Arachnida</taxon>
        <taxon>Araneae</taxon>
        <taxon>Araneomorphae</taxon>
        <taxon>Entelegynae</taxon>
        <taxon>Araneoidea</taxon>
        <taxon>Araneidae</taxon>
        <taxon>Caerostris</taxon>
    </lineage>
</organism>
<evidence type="ECO:0000313" key="2">
    <source>
        <dbReference type="Proteomes" id="UP001054945"/>
    </source>
</evidence>
<dbReference type="EMBL" id="BPLR01000943">
    <property type="protein sequence ID" value="GIY98651.1"/>
    <property type="molecule type" value="Genomic_DNA"/>
</dbReference>
<keyword evidence="2" id="KW-1185">Reference proteome</keyword>
<protein>
    <submittedName>
        <fullName evidence="1">Uncharacterized protein</fullName>
    </submittedName>
</protein>
<name>A0AAV4XUC4_CAEEX</name>
<reference evidence="1 2" key="1">
    <citation type="submission" date="2021-06" db="EMBL/GenBank/DDBJ databases">
        <title>Caerostris extrusa draft genome.</title>
        <authorList>
            <person name="Kono N."/>
            <person name="Arakawa K."/>
        </authorList>
    </citation>
    <scope>NUCLEOTIDE SEQUENCE [LARGE SCALE GENOMIC DNA]</scope>
</reference>
<evidence type="ECO:0000313" key="1">
    <source>
        <dbReference type="EMBL" id="GIY98651.1"/>
    </source>
</evidence>
<accession>A0AAV4XUC4</accession>
<dbReference type="Proteomes" id="UP001054945">
    <property type="component" value="Unassembled WGS sequence"/>
</dbReference>
<gene>
    <name evidence="1" type="ORF">CEXT_270371</name>
</gene>
<proteinExistence type="predicted"/>
<dbReference type="AlphaFoldDB" id="A0AAV4XUC4"/>
<comment type="caution">
    <text evidence="1">The sequence shown here is derived from an EMBL/GenBank/DDBJ whole genome shotgun (WGS) entry which is preliminary data.</text>
</comment>